<reference evidence="1" key="1">
    <citation type="journal article" date="2020" name="Stud. Mycol.">
        <title>101 Dothideomycetes genomes: a test case for predicting lifestyles and emergence of pathogens.</title>
        <authorList>
            <person name="Haridas S."/>
            <person name="Albert R."/>
            <person name="Binder M."/>
            <person name="Bloem J."/>
            <person name="Labutti K."/>
            <person name="Salamov A."/>
            <person name="Andreopoulos B."/>
            <person name="Baker S."/>
            <person name="Barry K."/>
            <person name="Bills G."/>
            <person name="Bluhm B."/>
            <person name="Cannon C."/>
            <person name="Castanera R."/>
            <person name="Culley D."/>
            <person name="Daum C."/>
            <person name="Ezra D."/>
            <person name="Gonzalez J."/>
            <person name="Henrissat B."/>
            <person name="Kuo A."/>
            <person name="Liang C."/>
            <person name="Lipzen A."/>
            <person name="Lutzoni F."/>
            <person name="Magnuson J."/>
            <person name="Mondo S."/>
            <person name="Nolan M."/>
            <person name="Ohm R."/>
            <person name="Pangilinan J."/>
            <person name="Park H.-J."/>
            <person name="Ramirez L."/>
            <person name="Alfaro M."/>
            <person name="Sun H."/>
            <person name="Tritt A."/>
            <person name="Yoshinaga Y."/>
            <person name="Zwiers L.-H."/>
            <person name="Turgeon B."/>
            <person name="Goodwin S."/>
            <person name="Spatafora J."/>
            <person name="Crous P."/>
            <person name="Grigoriev I."/>
        </authorList>
    </citation>
    <scope>NUCLEOTIDE SEQUENCE</scope>
    <source>
        <strain evidence="1">ATCC 16933</strain>
    </source>
</reference>
<organism evidence="1 2">
    <name type="scientific">Lineolata rhizophorae</name>
    <dbReference type="NCBI Taxonomy" id="578093"/>
    <lineage>
        <taxon>Eukaryota</taxon>
        <taxon>Fungi</taxon>
        <taxon>Dikarya</taxon>
        <taxon>Ascomycota</taxon>
        <taxon>Pezizomycotina</taxon>
        <taxon>Dothideomycetes</taxon>
        <taxon>Dothideomycetes incertae sedis</taxon>
        <taxon>Lineolatales</taxon>
        <taxon>Lineolataceae</taxon>
        <taxon>Lineolata</taxon>
    </lineage>
</organism>
<sequence length="154" mass="17037">MAYPVSSVENGLQFDAISKYPCPSTPSLPTASLSISMAVKMLELFTSSPLTTVLLTITSFSIAPSSYTSTTDTQSPFLVRRTKLVCRNLDLPNLHYSLRRRGRLLGVVRKVRKAAVMREALRRASQEYRRGSEAGERSLTRWGSVVARGLHCSV</sequence>
<protein>
    <submittedName>
        <fullName evidence="1">Uncharacterized protein</fullName>
    </submittedName>
</protein>
<dbReference type="AlphaFoldDB" id="A0A6A6PAL1"/>
<gene>
    <name evidence="1" type="ORF">BDY21DRAFT_333604</name>
</gene>
<evidence type="ECO:0000313" key="1">
    <source>
        <dbReference type="EMBL" id="KAF2460852.1"/>
    </source>
</evidence>
<evidence type="ECO:0000313" key="2">
    <source>
        <dbReference type="Proteomes" id="UP000799766"/>
    </source>
</evidence>
<accession>A0A6A6PAL1</accession>
<name>A0A6A6PAL1_9PEZI</name>
<proteinExistence type="predicted"/>
<keyword evidence="2" id="KW-1185">Reference proteome</keyword>
<dbReference type="Proteomes" id="UP000799766">
    <property type="component" value="Unassembled WGS sequence"/>
</dbReference>
<dbReference type="EMBL" id="MU001672">
    <property type="protein sequence ID" value="KAF2460852.1"/>
    <property type="molecule type" value="Genomic_DNA"/>
</dbReference>